<name>A0ABX0GRU4_9ACTN</name>
<dbReference type="CDD" id="cd07247">
    <property type="entry name" value="SgaA_N_like"/>
    <property type="match status" value="2"/>
</dbReference>
<feature type="domain" description="VOC" evidence="1">
    <location>
        <begin position="12"/>
        <end position="124"/>
    </location>
</feature>
<dbReference type="Proteomes" id="UP000800981">
    <property type="component" value="Unassembled WGS sequence"/>
</dbReference>
<evidence type="ECO:0000313" key="2">
    <source>
        <dbReference type="EMBL" id="NHC12495.1"/>
    </source>
</evidence>
<dbReference type="InterPro" id="IPR004360">
    <property type="entry name" value="Glyas_Fos-R_dOase_dom"/>
</dbReference>
<comment type="caution">
    <text evidence="2">The sequence shown here is derived from an EMBL/GenBank/DDBJ whole genome shotgun (WGS) entry which is preliminary data.</text>
</comment>
<dbReference type="EMBL" id="JAANNP010000001">
    <property type="protein sequence ID" value="NHC12495.1"/>
    <property type="molecule type" value="Genomic_DNA"/>
</dbReference>
<evidence type="ECO:0000313" key="3">
    <source>
        <dbReference type="Proteomes" id="UP000800981"/>
    </source>
</evidence>
<sequence length="252" mass="26239">MPTRDTPWPAGTPCWIDYGAADLDAAKTFYADVLGWSYDGGSESGGYLNCQVRGRNAAGIAAQQDPDDPPRWTTYFATDDAAASCARVTGAGGTVIVEPMSVGPSGTMAMALDPQGNVFGLWQGAAHIGAQIYNEPGSLVWNEAAVDDPAAAREFYSAVFGFGWNAVDELPGYWTFAVEERPLGGLGGPSEGSPKGWSTCFSVSSTDQAVAAAERGGAKVTLPAEDTSFGRFAVLQDPWGASFSVMAEPGEG</sequence>
<gene>
    <name evidence="2" type="ORF">G9H71_01690</name>
</gene>
<dbReference type="InterPro" id="IPR052164">
    <property type="entry name" value="Anthracycline_SecMetBiosynth"/>
</dbReference>
<dbReference type="RefSeq" id="WP_166276862.1">
    <property type="nucleotide sequence ID" value="NZ_JAANNP010000001.1"/>
</dbReference>
<evidence type="ECO:0000259" key="1">
    <source>
        <dbReference type="PROSITE" id="PS51819"/>
    </source>
</evidence>
<keyword evidence="3" id="KW-1185">Reference proteome</keyword>
<dbReference type="Gene3D" id="3.10.180.10">
    <property type="entry name" value="2,3-Dihydroxybiphenyl 1,2-Dioxygenase, domain 1"/>
    <property type="match status" value="2"/>
</dbReference>
<dbReference type="Pfam" id="PF18029">
    <property type="entry name" value="Glyoxalase_6"/>
    <property type="match status" value="1"/>
</dbReference>
<reference evidence="2 3" key="1">
    <citation type="submission" date="2020-03" db="EMBL/GenBank/DDBJ databases">
        <title>Two novel Motilibacter sp.</title>
        <authorList>
            <person name="Liu S."/>
        </authorList>
    </citation>
    <scope>NUCLEOTIDE SEQUENCE [LARGE SCALE GENOMIC DNA]</scope>
    <source>
        <strain evidence="2 3">E257</strain>
    </source>
</reference>
<dbReference type="PANTHER" id="PTHR33993">
    <property type="entry name" value="GLYOXALASE-RELATED"/>
    <property type="match status" value="1"/>
</dbReference>
<protein>
    <submittedName>
        <fullName evidence="2">VOC family protein</fullName>
    </submittedName>
</protein>
<dbReference type="PROSITE" id="PS51819">
    <property type="entry name" value="VOC"/>
    <property type="match status" value="2"/>
</dbReference>
<dbReference type="Pfam" id="PF00903">
    <property type="entry name" value="Glyoxalase"/>
    <property type="match status" value="1"/>
</dbReference>
<organism evidence="2 3">
    <name type="scientific">Motilibacter deserti</name>
    <dbReference type="NCBI Taxonomy" id="2714956"/>
    <lineage>
        <taxon>Bacteria</taxon>
        <taxon>Bacillati</taxon>
        <taxon>Actinomycetota</taxon>
        <taxon>Actinomycetes</taxon>
        <taxon>Motilibacterales</taxon>
        <taxon>Motilibacteraceae</taxon>
        <taxon>Motilibacter</taxon>
    </lineage>
</organism>
<dbReference type="InterPro" id="IPR041581">
    <property type="entry name" value="Glyoxalase_6"/>
</dbReference>
<dbReference type="PANTHER" id="PTHR33993:SF10">
    <property type="entry name" value="CONSERVED PROTEIN"/>
    <property type="match status" value="1"/>
</dbReference>
<dbReference type="InterPro" id="IPR037523">
    <property type="entry name" value="VOC_core"/>
</dbReference>
<proteinExistence type="predicted"/>
<accession>A0ABX0GRU4</accession>
<dbReference type="InterPro" id="IPR029068">
    <property type="entry name" value="Glyas_Bleomycin-R_OHBP_Dase"/>
</dbReference>
<feature type="domain" description="VOC" evidence="1">
    <location>
        <begin position="138"/>
        <end position="248"/>
    </location>
</feature>
<dbReference type="SUPFAM" id="SSF54593">
    <property type="entry name" value="Glyoxalase/Bleomycin resistance protein/Dihydroxybiphenyl dioxygenase"/>
    <property type="match status" value="2"/>
</dbReference>